<organism evidence="2">
    <name type="scientific">Attheya septentrionalis</name>
    <dbReference type="NCBI Taxonomy" id="420275"/>
    <lineage>
        <taxon>Eukaryota</taxon>
        <taxon>Sar</taxon>
        <taxon>Stramenopiles</taxon>
        <taxon>Ochrophyta</taxon>
        <taxon>Bacillariophyta</taxon>
        <taxon>Coscinodiscophyceae</taxon>
        <taxon>Chaetocerotophycidae</taxon>
        <taxon>Chaetocerotales</taxon>
        <taxon>Attheyaceae</taxon>
        <taxon>Attheya</taxon>
    </lineage>
</organism>
<accession>A0A7S2UDQ3</accession>
<evidence type="ECO:0000313" key="2">
    <source>
        <dbReference type="EMBL" id="CAD9814487.1"/>
    </source>
</evidence>
<evidence type="ECO:0000256" key="1">
    <source>
        <dbReference type="SAM" id="MobiDB-lite"/>
    </source>
</evidence>
<proteinExistence type="predicted"/>
<protein>
    <submittedName>
        <fullName evidence="2">Uncharacterized protein</fullName>
    </submittedName>
</protein>
<gene>
    <name evidence="2" type="ORF">ASEP1449_LOCUS6312</name>
</gene>
<dbReference type="EMBL" id="HBHQ01009339">
    <property type="protein sequence ID" value="CAD9814487.1"/>
    <property type="molecule type" value="Transcribed_RNA"/>
</dbReference>
<sequence length="188" mass="21479">MISSIISSTSTMEASPSGCKVEERHLVDAFFFISDEETKEVDADDISVLSDDHCCIPMDFYDDCSLLSVEDDDGSILSDDDDSVELQGLKVLSKRGVRFATKHVTEVHYRPRTNWTEVCSLYYDNFDMDRFRAERDSCSAIANMKEECTIKKHNEQEHQLEKDHHQSLVCSPNGGRPPRYPIDQRSED</sequence>
<feature type="compositionally biased region" description="Basic and acidic residues" evidence="1">
    <location>
        <begin position="155"/>
        <end position="166"/>
    </location>
</feature>
<reference evidence="2" key="1">
    <citation type="submission" date="2021-01" db="EMBL/GenBank/DDBJ databases">
        <authorList>
            <person name="Corre E."/>
            <person name="Pelletier E."/>
            <person name="Niang G."/>
            <person name="Scheremetjew M."/>
            <person name="Finn R."/>
            <person name="Kale V."/>
            <person name="Holt S."/>
            <person name="Cochrane G."/>
            <person name="Meng A."/>
            <person name="Brown T."/>
            <person name="Cohen L."/>
        </authorList>
    </citation>
    <scope>NUCLEOTIDE SEQUENCE</scope>
    <source>
        <strain evidence="2">CCMP2084</strain>
    </source>
</reference>
<feature type="region of interest" description="Disordered" evidence="1">
    <location>
        <begin position="155"/>
        <end position="188"/>
    </location>
</feature>
<dbReference type="AlphaFoldDB" id="A0A7S2UDQ3"/>
<name>A0A7S2UDQ3_9STRA</name>